<dbReference type="InterPro" id="IPR023213">
    <property type="entry name" value="CAT-like_dom_sf"/>
</dbReference>
<evidence type="ECO:0000313" key="2">
    <source>
        <dbReference type="EnsemblPlants" id="Kaladp0033s0297.1.v1.1.CDS.1"/>
    </source>
</evidence>
<keyword evidence="3" id="KW-1185">Reference proteome</keyword>
<dbReference type="EnsemblPlants" id="Kaladp0033s0297.1.v1.1">
    <property type="protein sequence ID" value="Kaladp0033s0297.1.v1.1.CDS.1"/>
    <property type="gene ID" value="Kaladp0033s0297.v1.1"/>
</dbReference>
<evidence type="ECO:0000313" key="3">
    <source>
        <dbReference type="Proteomes" id="UP000594263"/>
    </source>
</evidence>
<dbReference type="SUPFAM" id="SSF52777">
    <property type="entry name" value="CoA-dependent acyltransferases"/>
    <property type="match status" value="1"/>
</dbReference>
<reference evidence="2" key="1">
    <citation type="submission" date="2021-01" db="UniProtKB">
        <authorList>
            <consortium name="EnsemblPlants"/>
        </authorList>
    </citation>
    <scope>IDENTIFICATION</scope>
</reference>
<organism evidence="2 3">
    <name type="scientific">Kalanchoe fedtschenkoi</name>
    <name type="common">Lavender scallops</name>
    <name type="synonym">South American air plant</name>
    <dbReference type="NCBI Taxonomy" id="63787"/>
    <lineage>
        <taxon>Eukaryota</taxon>
        <taxon>Viridiplantae</taxon>
        <taxon>Streptophyta</taxon>
        <taxon>Embryophyta</taxon>
        <taxon>Tracheophyta</taxon>
        <taxon>Spermatophyta</taxon>
        <taxon>Magnoliopsida</taxon>
        <taxon>eudicotyledons</taxon>
        <taxon>Gunneridae</taxon>
        <taxon>Pentapetalae</taxon>
        <taxon>Saxifragales</taxon>
        <taxon>Crassulaceae</taxon>
        <taxon>Kalanchoe</taxon>
    </lineage>
</organism>
<dbReference type="Gene3D" id="3.30.559.10">
    <property type="entry name" value="Chloramphenicol acetyltransferase-like domain"/>
    <property type="match status" value="2"/>
</dbReference>
<dbReference type="PANTHER" id="PTHR31896:SF12">
    <property type="entry name" value="HXXXD-TYPE ACYL-TRANSFERASE FAMILY PROTEIN"/>
    <property type="match status" value="1"/>
</dbReference>
<dbReference type="Gramene" id="Kaladp0033s0297.1.v1.1">
    <property type="protein sequence ID" value="Kaladp0033s0297.1.v1.1.CDS.1"/>
    <property type="gene ID" value="Kaladp0033s0297.v1.1"/>
</dbReference>
<name>A0A7N0TEW1_KALFE</name>
<sequence length="456" mass="50876">MGSDDRVTCLSECFIKPQPQGLEGSKRQKCYLTPWDLAMLSVHYIQKGLLYHKPPQQIDMEAFLGQLKDSLAVALAHFYPLAGRLDTVREENPAECSFFLVYVDCDKGPGARFIHAAADLRVADVMEATYVPRVVQMLFDHDQCVNHEGHERALVSIQVTELVDGIFIGCSMNHCIGDGTSFWHFFNTWSEIFQGRASGVEGVPVSRPPVHDRWFLDGCGPIISLPYKHPEEFVRRHMAPELVERFFHFSAGSMARLKAKANAEANMTRISSFQALSALLWITITRARNFPPEQVVGCRLAANVRQRRNPPLSPDYFGNSLSALRGQTTSGKLLAQNLGWAARILHDEVANLSDQGVRRFLSQWVESPIVYQLGQLFDPYSVMMGSSPRFNMYGNEFGLGKAVGLRSGYANKFDGKVSSYPGYEGGGSVDLEVCLAPDNMKAFECDKELLDAMSCK</sequence>
<dbReference type="AlphaFoldDB" id="A0A7N0TEW1"/>
<dbReference type="InterPro" id="IPR051283">
    <property type="entry name" value="Sec_Metabolite_Acyltrans"/>
</dbReference>
<dbReference type="PANTHER" id="PTHR31896">
    <property type="entry name" value="FAMILY REGULATORY PROTEIN, PUTATIVE (AFU_ORTHOLOGUE AFUA_3G14730)-RELATED"/>
    <property type="match status" value="1"/>
</dbReference>
<dbReference type="Pfam" id="PF02458">
    <property type="entry name" value="Transferase"/>
    <property type="match status" value="1"/>
</dbReference>
<keyword evidence="1" id="KW-0808">Transferase</keyword>
<evidence type="ECO:0000256" key="1">
    <source>
        <dbReference type="ARBA" id="ARBA00022679"/>
    </source>
</evidence>
<dbReference type="OMA" id="GTAFWDM"/>
<accession>A0A7N0TEW1</accession>
<dbReference type="GO" id="GO:0016740">
    <property type="term" value="F:transferase activity"/>
    <property type="evidence" value="ECO:0007669"/>
    <property type="project" value="UniProtKB-KW"/>
</dbReference>
<protein>
    <recommendedName>
        <fullName evidence="4">HXXXD-type acyl-transferase family protein</fullName>
    </recommendedName>
</protein>
<dbReference type="Proteomes" id="UP000594263">
    <property type="component" value="Unplaced"/>
</dbReference>
<proteinExistence type="predicted"/>
<evidence type="ECO:0008006" key="4">
    <source>
        <dbReference type="Google" id="ProtNLM"/>
    </source>
</evidence>